<name>A0A2R4WR78_9HYPH</name>
<dbReference type="KEGG" id="mee:DA075_26735"/>
<dbReference type="InterPro" id="IPR023299">
    <property type="entry name" value="ATPase_P-typ_cyto_dom_N"/>
</dbReference>
<feature type="transmembrane region" description="Helical" evidence="11">
    <location>
        <begin position="831"/>
        <end position="855"/>
    </location>
</feature>
<dbReference type="SMART" id="SM00831">
    <property type="entry name" value="Cation_ATPase_N"/>
    <property type="match status" value="1"/>
</dbReference>
<dbReference type="InterPro" id="IPR006068">
    <property type="entry name" value="ATPase_P-typ_cation-transptr_C"/>
</dbReference>
<dbReference type="SUPFAM" id="SSF81665">
    <property type="entry name" value="Calcium ATPase, transmembrane domain M"/>
    <property type="match status" value="1"/>
</dbReference>
<evidence type="ECO:0000256" key="1">
    <source>
        <dbReference type="ARBA" id="ARBA00004141"/>
    </source>
</evidence>
<dbReference type="SFLD" id="SFLDF00027">
    <property type="entry name" value="p-type_atpase"/>
    <property type="match status" value="1"/>
</dbReference>
<evidence type="ECO:0000256" key="9">
    <source>
        <dbReference type="ARBA" id="ARBA00023136"/>
    </source>
</evidence>
<protein>
    <submittedName>
        <fullName evidence="13">Cation-translocating P-type ATPase</fullName>
    </submittedName>
</protein>
<dbReference type="Pfam" id="PF13246">
    <property type="entry name" value="Cation_ATPase"/>
    <property type="match status" value="1"/>
</dbReference>
<dbReference type="Gene3D" id="2.70.150.10">
    <property type="entry name" value="Calcium-transporting ATPase, cytoplasmic transduction domain A"/>
    <property type="match status" value="1"/>
</dbReference>
<dbReference type="GO" id="GO:0005524">
    <property type="term" value="F:ATP binding"/>
    <property type="evidence" value="ECO:0007669"/>
    <property type="project" value="UniProtKB-KW"/>
</dbReference>
<keyword evidence="14" id="KW-1185">Reference proteome</keyword>
<feature type="transmembrane region" description="Helical" evidence="11">
    <location>
        <begin position="760"/>
        <end position="781"/>
    </location>
</feature>
<proteinExistence type="predicted"/>
<dbReference type="GO" id="GO:0046872">
    <property type="term" value="F:metal ion binding"/>
    <property type="evidence" value="ECO:0007669"/>
    <property type="project" value="UniProtKB-KW"/>
</dbReference>
<evidence type="ECO:0000313" key="14">
    <source>
        <dbReference type="Proteomes" id="UP000244755"/>
    </source>
</evidence>
<dbReference type="Pfam" id="PF00690">
    <property type="entry name" value="Cation_ATPase_N"/>
    <property type="match status" value="1"/>
</dbReference>
<feature type="domain" description="Cation-transporting P-type ATPase N-terminal" evidence="12">
    <location>
        <begin position="26"/>
        <end position="100"/>
    </location>
</feature>
<dbReference type="SFLD" id="SFLDS00003">
    <property type="entry name" value="Haloacid_Dehalogenase"/>
    <property type="match status" value="1"/>
</dbReference>
<dbReference type="SFLD" id="SFLDG00002">
    <property type="entry name" value="C1.7:_P-type_atpase_like"/>
    <property type="match status" value="1"/>
</dbReference>
<dbReference type="PANTHER" id="PTHR24093:SF513">
    <property type="entry name" value="CATION-TRANSPORTING ATPASE I-RELATED"/>
    <property type="match status" value="1"/>
</dbReference>
<evidence type="ECO:0000256" key="10">
    <source>
        <dbReference type="SAM" id="MobiDB-lite"/>
    </source>
</evidence>
<dbReference type="Pfam" id="PF00122">
    <property type="entry name" value="E1-E2_ATPase"/>
    <property type="match status" value="1"/>
</dbReference>
<dbReference type="Gene3D" id="1.20.1110.10">
    <property type="entry name" value="Calcium-transporting ATPase, transmembrane domain"/>
    <property type="match status" value="1"/>
</dbReference>
<dbReference type="SUPFAM" id="SSF81653">
    <property type="entry name" value="Calcium ATPase, transduction domain A"/>
    <property type="match status" value="1"/>
</dbReference>
<keyword evidence="5" id="KW-0067">ATP-binding</keyword>
<evidence type="ECO:0000256" key="7">
    <source>
        <dbReference type="ARBA" id="ARBA00022967"/>
    </source>
</evidence>
<dbReference type="Pfam" id="PF00689">
    <property type="entry name" value="Cation_ATPase_C"/>
    <property type="match status" value="1"/>
</dbReference>
<dbReference type="EMBL" id="CP028843">
    <property type="protein sequence ID" value="AWB24034.1"/>
    <property type="molecule type" value="Genomic_DNA"/>
</dbReference>
<dbReference type="SUPFAM" id="SSF81660">
    <property type="entry name" value="Metal cation-transporting ATPase, ATP-binding domain N"/>
    <property type="match status" value="1"/>
</dbReference>
<sequence length="974" mass="100437">MTVRMRTGQAAPGIDAAAAGGTVARDMAFLAPDAVAAALAVDPATGLDPGEVRARAARWGPNALRARPPVPAWRRLLAQFADPLVLLLIVAAAVSAGLWLREAAAEGQSGLPFESLAILAIVLLNAAIGTIQEARAAQAVAALRRMSAARARVIRNGTRQEIPAAELVPGDVIRIEEGDAIPADARLVRASALLTNEAALTGESVPVPKGAHPEDALPKDALPKDALPKDALPKDALPKDALLLDRRAGGETDPAEPRTMVFSGTTVSAGLGLAIVTATGMRTELGRIAGLLEETTDEVTPLQTELARLGRRLGLAVLAIAGVLAVTIVLADHIRTLPALLDTLILAVALAVAAVPEGLPAIVTAALSLGMLRMARRRAIVRHLAAVETLGSADVIASDKTGTLTRNVMTVRTVVTASGRSTPGGPPAGPDGPLRSELRQALLAGALANDAVLQEREGGVAIQGDPTEGALLVAARTAGLGAEARRFVRLAEIPFSSERRRMSTLLRETGGPSCLVAVKGAPDVVLARSSRERVGGRDRPLTPERRDAILAANAALAGDGLRTLGLAHRAVPEGEATAPDDRIEQDLVFLGLAGMSDPPRPEAREAVARARAAGIRSVMITGDHPRTAAAIAAELGIASDGTALTGAQIDAMAPGALDEAVRRVSVYARVAPAHKLQIVRALQRNGLVVAMTGDGVNDAPALKAAEIGIAMGVTGTDVSREAADIVLADDNFATIVAAVEEGRAIFANIRKVLRYLLSSNLGEVATMALGVVLAPLLGLAAGPGEVVLPLLATQILWINFVTDGAPALALAVDPVDPAVMKRPPRPRGEGVLTGAMAWSLSFIGIVTAACSLFVFDACLPGGLVAGSGTLAYAQTMTFTTLVLCQLFNVFNARSAEASAADGLFKNRWLWGSIVLSLLLQVAVVYTPVLQQGFSTVALSPGDWLFCAGVASAVLVLEELRKAVARARRSAAPGA</sequence>
<dbReference type="InterPro" id="IPR004014">
    <property type="entry name" value="ATPase_P-typ_cation-transptr_N"/>
</dbReference>
<keyword evidence="4" id="KW-0547">Nucleotide-binding</keyword>
<dbReference type="Gene3D" id="3.40.1110.10">
    <property type="entry name" value="Calcium-transporting ATPase, cytoplasmic domain N"/>
    <property type="match status" value="1"/>
</dbReference>
<evidence type="ECO:0000256" key="8">
    <source>
        <dbReference type="ARBA" id="ARBA00022989"/>
    </source>
</evidence>
<dbReference type="FunFam" id="3.40.50.1000:FF:000083">
    <property type="entry name" value="Sodium/potassium-transporting ATPase subunit alpha"/>
    <property type="match status" value="1"/>
</dbReference>
<dbReference type="PANTHER" id="PTHR24093">
    <property type="entry name" value="CATION TRANSPORTING ATPASE"/>
    <property type="match status" value="1"/>
</dbReference>
<dbReference type="InterPro" id="IPR008250">
    <property type="entry name" value="ATPase_P-typ_transduc_dom_A_sf"/>
</dbReference>
<gene>
    <name evidence="13" type="ORF">DA075_26735</name>
</gene>
<feature type="transmembrane region" description="Helical" evidence="11">
    <location>
        <begin position="111"/>
        <end position="128"/>
    </location>
</feature>
<dbReference type="InterPro" id="IPR023214">
    <property type="entry name" value="HAD_sf"/>
</dbReference>
<evidence type="ECO:0000259" key="12">
    <source>
        <dbReference type="SMART" id="SM00831"/>
    </source>
</evidence>
<dbReference type="InterPro" id="IPR059000">
    <property type="entry name" value="ATPase_P-type_domA"/>
</dbReference>
<feature type="transmembrane region" description="Helical" evidence="11">
    <location>
        <begin position="861"/>
        <end position="887"/>
    </location>
</feature>
<dbReference type="AlphaFoldDB" id="A0A2R4WR78"/>
<dbReference type="InterPro" id="IPR036412">
    <property type="entry name" value="HAD-like_sf"/>
</dbReference>
<feature type="transmembrane region" description="Helical" evidence="11">
    <location>
        <begin position="787"/>
        <end position="810"/>
    </location>
</feature>
<keyword evidence="3" id="KW-0479">Metal-binding</keyword>
<dbReference type="SUPFAM" id="SSF56784">
    <property type="entry name" value="HAD-like"/>
    <property type="match status" value="1"/>
</dbReference>
<evidence type="ECO:0000313" key="13">
    <source>
        <dbReference type="EMBL" id="AWB24034.1"/>
    </source>
</evidence>
<keyword evidence="8 11" id="KW-1133">Transmembrane helix</keyword>
<keyword evidence="7" id="KW-1278">Translocase</keyword>
<dbReference type="GO" id="GO:0005388">
    <property type="term" value="F:P-type calcium transporter activity"/>
    <property type="evidence" value="ECO:0007669"/>
    <property type="project" value="TreeGrafter"/>
</dbReference>
<evidence type="ECO:0000256" key="4">
    <source>
        <dbReference type="ARBA" id="ARBA00022741"/>
    </source>
</evidence>
<evidence type="ECO:0000256" key="2">
    <source>
        <dbReference type="ARBA" id="ARBA00022692"/>
    </source>
</evidence>
<feature type="transmembrane region" description="Helical" evidence="11">
    <location>
        <begin position="940"/>
        <end position="959"/>
    </location>
</feature>
<dbReference type="PRINTS" id="PR00120">
    <property type="entry name" value="HATPASE"/>
</dbReference>
<keyword evidence="2 11" id="KW-0812">Transmembrane</keyword>
<dbReference type="InterPro" id="IPR001757">
    <property type="entry name" value="P_typ_ATPase"/>
</dbReference>
<keyword evidence="9 11" id="KW-0472">Membrane</keyword>
<dbReference type="Gene3D" id="3.40.50.1000">
    <property type="entry name" value="HAD superfamily/HAD-like"/>
    <property type="match status" value="1"/>
</dbReference>
<feature type="transmembrane region" description="Helical" evidence="11">
    <location>
        <begin position="908"/>
        <end position="928"/>
    </location>
</feature>
<evidence type="ECO:0000256" key="5">
    <source>
        <dbReference type="ARBA" id="ARBA00022840"/>
    </source>
</evidence>
<reference evidence="13 14" key="1">
    <citation type="submission" date="2018-04" db="EMBL/GenBank/DDBJ databases">
        <title>Methylobacterium sp. PR1016A genome.</title>
        <authorList>
            <person name="Park W."/>
        </authorList>
    </citation>
    <scope>NUCLEOTIDE SEQUENCE [LARGE SCALE GENOMIC DNA]</scope>
    <source>
        <strain evidence="13 14">PR1016A</strain>
    </source>
</reference>
<dbReference type="InterPro" id="IPR044492">
    <property type="entry name" value="P_typ_ATPase_HD_dom"/>
</dbReference>
<feature type="region of interest" description="Disordered" evidence="10">
    <location>
        <begin position="203"/>
        <end position="233"/>
    </location>
</feature>
<organism evidence="13 14">
    <name type="scientific">Methylobacterium currus</name>
    <dbReference type="NCBI Taxonomy" id="2051553"/>
    <lineage>
        <taxon>Bacteria</taxon>
        <taxon>Pseudomonadati</taxon>
        <taxon>Pseudomonadota</taxon>
        <taxon>Alphaproteobacteria</taxon>
        <taxon>Hyphomicrobiales</taxon>
        <taxon>Methylobacteriaceae</taxon>
        <taxon>Methylobacterium</taxon>
    </lineage>
</organism>
<evidence type="ECO:0000256" key="11">
    <source>
        <dbReference type="SAM" id="Phobius"/>
    </source>
</evidence>
<keyword evidence="6" id="KW-0460">Magnesium</keyword>
<feature type="transmembrane region" description="Helical" evidence="11">
    <location>
        <begin position="313"/>
        <end position="331"/>
    </location>
</feature>
<feature type="transmembrane region" description="Helical" evidence="11">
    <location>
        <begin position="343"/>
        <end position="372"/>
    </location>
</feature>
<feature type="transmembrane region" description="Helical" evidence="11">
    <location>
        <begin position="76"/>
        <end position="99"/>
    </location>
</feature>
<dbReference type="PRINTS" id="PR00119">
    <property type="entry name" value="CATATPASE"/>
</dbReference>
<dbReference type="InterPro" id="IPR023298">
    <property type="entry name" value="ATPase_P-typ_TM_dom_sf"/>
</dbReference>
<dbReference type="PROSITE" id="PS00154">
    <property type="entry name" value="ATPASE_E1_E2"/>
    <property type="match status" value="1"/>
</dbReference>
<dbReference type="GO" id="GO:0016887">
    <property type="term" value="F:ATP hydrolysis activity"/>
    <property type="evidence" value="ECO:0007669"/>
    <property type="project" value="InterPro"/>
</dbReference>
<dbReference type="GO" id="GO:0005886">
    <property type="term" value="C:plasma membrane"/>
    <property type="evidence" value="ECO:0007669"/>
    <property type="project" value="TreeGrafter"/>
</dbReference>
<dbReference type="InterPro" id="IPR018303">
    <property type="entry name" value="ATPase_P-typ_P_site"/>
</dbReference>
<dbReference type="OrthoDB" id="391538at2"/>
<dbReference type="Proteomes" id="UP000244755">
    <property type="component" value="Chromosome 1"/>
</dbReference>
<comment type="subcellular location">
    <subcellularLocation>
        <location evidence="1">Membrane</location>
        <topology evidence="1">Multi-pass membrane protein</topology>
    </subcellularLocation>
</comment>
<evidence type="ECO:0000256" key="6">
    <source>
        <dbReference type="ARBA" id="ARBA00022842"/>
    </source>
</evidence>
<feature type="compositionally biased region" description="Basic and acidic residues" evidence="10">
    <location>
        <begin position="211"/>
        <end position="233"/>
    </location>
</feature>
<evidence type="ECO:0000256" key="3">
    <source>
        <dbReference type="ARBA" id="ARBA00022723"/>
    </source>
</evidence>
<accession>A0A2R4WR78</accession>
<dbReference type="NCBIfam" id="TIGR01494">
    <property type="entry name" value="ATPase_P-type"/>
    <property type="match status" value="3"/>
</dbReference>